<dbReference type="EMBL" id="CAJVCH010308310">
    <property type="protein sequence ID" value="CAG7785961.1"/>
    <property type="molecule type" value="Genomic_DNA"/>
</dbReference>
<gene>
    <name evidence="1" type="ORF">AFUS01_LOCUS24555</name>
</gene>
<protein>
    <submittedName>
        <fullName evidence="1">Uncharacterized protein</fullName>
    </submittedName>
</protein>
<dbReference type="Proteomes" id="UP000708208">
    <property type="component" value="Unassembled WGS sequence"/>
</dbReference>
<keyword evidence="2" id="KW-1185">Reference proteome</keyword>
<accession>A0A8J2KH19</accession>
<organism evidence="1 2">
    <name type="scientific">Allacma fusca</name>
    <dbReference type="NCBI Taxonomy" id="39272"/>
    <lineage>
        <taxon>Eukaryota</taxon>
        <taxon>Metazoa</taxon>
        <taxon>Ecdysozoa</taxon>
        <taxon>Arthropoda</taxon>
        <taxon>Hexapoda</taxon>
        <taxon>Collembola</taxon>
        <taxon>Symphypleona</taxon>
        <taxon>Sminthuridae</taxon>
        <taxon>Allacma</taxon>
    </lineage>
</organism>
<evidence type="ECO:0000313" key="2">
    <source>
        <dbReference type="Proteomes" id="UP000708208"/>
    </source>
</evidence>
<evidence type="ECO:0000313" key="1">
    <source>
        <dbReference type="EMBL" id="CAG7785961.1"/>
    </source>
</evidence>
<dbReference type="AlphaFoldDB" id="A0A8J2KH19"/>
<name>A0A8J2KH19_9HEXA</name>
<sequence>IRDLDVEEFLWRDPVCDCGGSQPTPFVHCFPDPVWPLDESGMEKVIGKYMKEPIRVFGVRQCSV</sequence>
<feature type="non-terminal residue" evidence="1">
    <location>
        <position position="1"/>
    </location>
</feature>
<comment type="caution">
    <text evidence="1">The sequence shown here is derived from an EMBL/GenBank/DDBJ whole genome shotgun (WGS) entry which is preliminary data.</text>
</comment>
<reference evidence="1" key="1">
    <citation type="submission" date="2021-06" db="EMBL/GenBank/DDBJ databases">
        <authorList>
            <person name="Hodson N. C."/>
            <person name="Mongue J. A."/>
            <person name="Jaron S. K."/>
        </authorList>
    </citation>
    <scope>NUCLEOTIDE SEQUENCE</scope>
</reference>
<proteinExistence type="predicted"/>